<dbReference type="PANTHER" id="PTHR43071:SF1">
    <property type="entry name" value="2-AMINO-4-HYDROXY-6-HYDROXYMETHYLDIHYDROPTERIDINE PYROPHOSPHOKINASE"/>
    <property type="match status" value="1"/>
</dbReference>
<organism evidence="14 15">
    <name type="scientific">Planctomicrobium piriforme</name>
    <dbReference type="NCBI Taxonomy" id="1576369"/>
    <lineage>
        <taxon>Bacteria</taxon>
        <taxon>Pseudomonadati</taxon>
        <taxon>Planctomycetota</taxon>
        <taxon>Planctomycetia</taxon>
        <taxon>Planctomycetales</taxon>
        <taxon>Planctomycetaceae</taxon>
        <taxon>Planctomicrobium</taxon>
    </lineage>
</organism>
<keyword evidence="6" id="KW-0547">Nucleotide-binding</keyword>
<dbReference type="EC" id="2.7.6.3" evidence="3"/>
<keyword evidence="15" id="KW-1185">Reference proteome</keyword>
<protein>
    <recommendedName>
        <fullName evidence="4">2-amino-4-hydroxy-6-hydroxymethyldihydropteridine pyrophosphokinase</fullName>
        <ecNumber evidence="3">2.7.6.3</ecNumber>
    </recommendedName>
    <alternativeName>
        <fullName evidence="11">6-hydroxymethyl-7,8-dihydropterin pyrophosphokinase</fullName>
    </alternativeName>
    <alternativeName>
        <fullName evidence="12">7,8-dihydro-6-hydroxymethylpterin-pyrophosphokinase</fullName>
    </alternativeName>
</protein>
<dbReference type="InterPro" id="IPR000550">
    <property type="entry name" value="Hppk"/>
</dbReference>
<evidence type="ECO:0000256" key="8">
    <source>
        <dbReference type="ARBA" id="ARBA00022840"/>
    </source>
</evidence>
<comment type="similarity">
    <text evidence="2">Belongs to the HPPK family.</text>
</comment>
<dbReference type="Pfam" id="PF01288">
    <property type="entry name" value="HPPK"/>
    <property type="match status" value="1"/>
</dbReference>
<keyword evidence="5" id="KW-0808">Transferase</keyword>
<dbReference type="GO" id="GO:0016301">
    <property type="term" value="F:kinase activity"/>
    <property type="evidence" value="ECO:0007669"/>
    <property type="project" value="UniProtKB-KW"/>
</dbReference>
<evidence type="ECO:0000313" key="15">
    <source>
        <dbReference type="Proteomes" id="UP000199518"/>
    </source>
</evidence>
<dbReference type="Gene3D" id="3.30.70.560">
    <property type="entry name" value="7,8-Dihydro-6-hydroxymethylpterin-pyrophosphokinase HPPK"/>
    <property type="match status" value="1"/>
</dbReference>
<dbReference type="GO" id="GO:0003848">
    <property type="term" value="F:2-amino-4-hydroxy-6-hydroxymethyldihydropteridine diphosphokinase activity"/>
    <property type="evidence" value="ECO:0007669"/>
    <property type="project" value="UniProtKB-EC"/>
</dbReference>
<dbReference type="GO" id="GO:0046656">
    <property type="term" value="P:folic acid biosynthetic process"/>
    <property type="evidence" value="ECO:0007669"/>
    <property type="project" value="UniProtKB-KW"/>
</dbReference>
<evidence type="ECO:0000256" key="11">
    <source>
        <dbReference type="ARBA" id="ARBA00029766"/>
    </source>
</evidence>
<dbReference type="UniPathway" id="UPA00077">
    <property type="reaction ID" value="UER00155"/>
</dbReference>
<dbReference type="InterPro" id="IPR035907">
    <property type="entry name" value="Hppk_sf"/>
</dbReference>
<evidence type="ECO:0000256" key="9">
    <source>
        <dbReference type="ARBA" id="ARBA00022909"/>
    </source>
</evidence>
<evidence type="ECO:0000256" key="6">
    <source>
        <dbReference type="ARBA" id="ARBA00022741"/>
    </source>
</evidence>
<evidence type="ECO:0000256" key="7">
    <source>
        <dbReference type="ARBA" id="ARBA00022777"/>
    </source>
</evidence>
<reference evidence="15" key="1">
    <citation type="submission" date="2016-10" db="EMBL/GenBank/DDBJ databases">
        <authorList>
            <person name="Varghese N."/>
            <person name="Submissions S."/>
        </authorList>
    </citation>
    <scope>NUCLEOTIDE SEQUENCE [LARGE SCALE GENOMIC DNA]</scope>
    <source>
        <strain evidence="15">DSM 26348</strain>
    </source>
</reference>
<dbReference type="GO" id="GO:0046654">
    <property type="term" value="P:tetrahydrofolate biosynthetic process"/>
    <property type="evidence" value="ECO:0007669"/>
    <property type="project" value="UniProtKB-UniPathway"/>
</dbReference>
<dbReference type="Proteomes" id="UP000199518">
    <property type="component" value="Unassembled WGS sequence"/>
</dbReference>
<dbReference type="EMBL" id="FOQD01000018">
    <property type="protein sequence ID" value="SFJ31585.1"/>
    <property type="molecule type" value="Genomic_DNA"/>
</dbReference>
<evidence type="ECO:0000313" key="14">
    <source>
        <dbReference type="EMBL" id="SFJ31585.1"/>
    </source>
</evidence>
<comment type="function">
    <text evidence="10">Catalyzes the transfer of pyrophosphate from adenosine triphosphate (ATP) to 6-hydroxymethyl-7,8-dihydropterin, an enzymatic step in folate biosynthesis pathway.</text>
</comment>
<gene>
    <name evidence="14" type="ORF">SAMN05421753_11841</name>
</gene>
<accession>A0A1I3QCX6</accession>
<proteinExistence type="inferred from homology"/>
<evidence type="ECO:0000256" key="2">
    <source>
        <dbReference type="ARBA" id="ARBA00005810"/>
    </source>
</evidence>
<dbReference type="GO" id="GO:0005524">
    <property type="term" value="F:ATP binding"/>
    <property type="evidence" value="ECO:0007669"/>
    <property type="project" value="UniProtKB-KW"/>
</dbReference>
<evidence type="ECO:0000256" key="3">
    <source>
        <dbReference type="ARBA" id="ARBA00013253"/>
    </source>
</evidence>
<evidence type="ECO:0000256" key="4">
    <source>
        <dbReference type="ARBA" id="ARBA00016218"/>
    </source>
</evidence>
<dbReference type="PANTHER" id="PTHR43071">
    <property type="entry name" value="2-AMINO-4-HYDROXY-6-HYDROXYMETHYLDIHYDROPTERIDINE PYROPHOSPHOKINASE"/>
    <property type="match status" value="1"/>
</dbReference>
<dbReference type="STRING" id="1576369.SAMN05421753_11841"/>
<comment type="pathway">
    <text evidence="1">Cofactor biosynthesis; tetrahydrofolate biosynthesis; 2-amino-4-hydroxy-6-hydroxymethyl-7,8-dihydropteridine diphosphate from 7,8-dihydroneopterin triphosphate: step 4/4.</text>
</comment>
<evidence type="ECO:0000256" key="12">
    <source>
        <dbReference type="ARBA" id="ARBA00033413"/>
    </source>
</evidence>
<evidence type="ECO:0000256" key="10">
    <source>
        <dbReference type="ARBA" id="ARBA00029409"/>
    </source>
</evidence>
<evidence type="ECO:0000259" key="13">
    <source>
        <dbReference type="Pfam" id="PF01288"/>
    </source>
</evidence>
<evidence type="ECO:0000256" key="5">
    <source>
        <dbReference type="ARBA" id="ARBA00022679"/>
    </source>
</evidence>
<dbReference type="OrthoDB" id="9808041at2"/>
<dbReference type="RefSeq" id="WP_092054753.1">
    <property type="nucleotide sequence ID" value="NZ_FOQD01000018.1"/>
</dbReference>
<dbReference type="AlphaFoldDB" id="A0A1I3QCX6"/>
<feature type="domain" description="7,8-dihydro-6-hydroxymethylpterin-pyrophosphokinase" evidence="13">
    <location>
        <begin position="12"/>
        <end position="137"/>
    </location>
</feature>
<sequence>MTAEPQSHLAWIALGSNIKPERNLTLAVQLLGELGNVLKCSSVWQSQPVGDLHQADFWNAAALLATTLDPHSLKSALRDLETRLGRVRNPLNKNAARTIDLDIAFYDDLIIDKNGLCIPDPEIADRPFLAVPLAELNADFRHPVTRERLADIATAAGGKGCLVLRAEIRL</sequence>
<dbReference type="NCBIfam" id="TIGR01498">
    <property type="entry name" value="folK"/>
    <property type="match status" value="1"/>
</dbReference>
<dbReference type="CDD" id="cd00483">
    <property type="entry name" value="HPPK"/>
    <property type="match status" value="1"/>
</dbReference>
<evidence type="ECO:0000256" key="1">
    <source>
        <dbReference type="ARBA" id="ARBA00005051"/>
    </source>
</evidence>
<keyword evidence="9" id="KW-0289">Folate biosynthesis</keyword>
<dbReference type="SUPFAM" id="SSF55083">
    <property type="entry name" value="6-hydroxymethyl-7,8-dihydropterin pyrophosphokinase, HPPK"/>
    <property type="match status" value="1"/>
</dbReference>
<keyword evidence="7 14" id="KW-0418">Kinase</keyword>
<keyword evidence="8" id="KW-0067">ATP-binding</keyword>
<name>A0A1I3QCX6_9PLAN</name>